<feature type="region of interest" description="Disordered" evidence="1">
    <location>
        <begin position="381"/>
        <end position="410"/>
    </location>
</feature>
<dbReference type="OrthoDB" id="2119945at2759"/>
<comment type="caution">
    <text evidence="3">The sequence shown here is derived from an EMBL/GenBank/DDBJ whole genome shotgun (WGS) entry which is preliminary data.</text>
</comment>
<sequence>MNDTLPAILKLKGESRLQDSRKANMKSEDEDKYLLQVTAGPSYNTSTHSIIPVNGPTAHRIENEFMTVWLRVRIRDYNGLPKESPLNDEYFSHPLHQRDRYSIGFSFVPKESIPGQDLIMGFDFDRPIRDRLPPGFKKAMKIVTTIIDPGIYSDPYSDKPYLYAPALSTFFTFRLGALISEVDAERQLSDLAARDKAGVIEEGADGSGQKSRDEAAIPEEAEKRRKYFLKRKNLEQNVFEADRLYQGDFFNPYLDFANFGLKLPGFSISITKYIDDKTHTLRFVFKNRATGDVYFVCVFTLLFGQALRDALASSTADSEEKVETEPGAPSTESQSERDSDRQDENKEKAASAVGGGLIGRLYSALSLLGFTQTVHPSNPAKSILTSSVPRHSLESSSASSSGSKGVNNFGDETVEEFLRWQHSNSRGR</sequence>
<dbReference type="PANTHER" id="PTHR34826">
    <property type="entry name" value="UPF0590 PROTEIN C409.17C"/>
    <property type="match status" value="1"/>
</dbReference>
<evidence type="ECO:0000313" key="3">
    <source>
        <dbReference type="EMBL" id="KAF2839936.1"/>
    </source>
</evidence>
<feature type="domain" description="Domain of unknown function at the cortex 1" evidence="2">
    <location>
        <begin position="35"/>
        <end position="301"/>
    </location>
</feature>
<name>A0A9P4VNN1_9PEZI</name>
<dbReference type="InterPro" id="IPR013897">
    <property type="entry name" value="Duc1"/>
</dbReference>
<dbReference type="EMBL" id="MU006094">
    <property type="protein sequence ID" value="KAF2839936.1"/>
    <property type="molecule type" value="Genomic_DNA"/>
</dbReference>
<keyword evidence="4" id="KW-1185">Reference proteome</keyword>
<dbReference type="Proteomes" id="UP000799429">
    <property type="component" value="Unassembled WGS sequence"/>
</dbReference>
<feature type="region of interest" description="Disordered" evidence="1">
    <location>
        <begin position="314"/>
        <end position="351"/>
    </location>
</feature>
<reference evidence="3" key="1">
    <citation type="journal article" date="2020" name="Stud. Mycol.">
        <title>101 Dothideomycetes genomes: a test case for predicting lifestyles and emergence of pathogens.</title>
        <authorList>
            <person name="Haridas S."/>
            <person name="Albert R."/>
            <person name="Binder M."/>
            <person name="Bloem J."/>
            <person name="Labutti K."/>
            <person name="Salamov A."/>
            <person name="Andreopoulos B."/>
            <person name="Baker S."/>
            <person name="Barry K."/>
            <person name="Bills G."/>
            <person name="Bluhm B."/>
            <person name="Cannon C."/>
            <person name="Castanera R."/>
            <person name="Culley D."/>
            <person name="Daum C."/>
            <person name="Ezra D."/>
            <person name="Gonzalez J."/>
            <person name="Henrissat B."/>
            <person name="Kuo A."/>
            <person name="Liang C."/>
            <person name="Lipzen A."/>
            <person name="Lutzoni F."/>
            <person name="Magnuson J."/>
            <person name="Mondo S."/>
            <person name="Nolan M."/>
            <person name="Ohm R."/>
            <person name="Pangilinan J."/>
            <person name="Park H.-J."/>
            <person name="Ramirez L."/>
            <person name="Alfaro M."/>
            <person name="Sun H."/>
            <person name="Tritt A."/>
            <person name="Yoshinaga Y."/>
            <person name="Zwiers L.-H."/>
            <person name="Turgeon B."/>
            <person name="Goodwin S."/>
            <person name="Spatafora J."/>
            <person name="Crous P."/>
            <person name="Grigoriev I."/>
        </authorList>
    </citation>
    <scope>NUCLEOTIDE SEQUENCE</scope>
    <source>
        <strain evidence="3">CBS 101060</strain>
    </source>
</reference>
<dbReference type="Pfam" id="PF08588">
    <property type="entry name" value="Duc1"/>
    <property type="match status" value="1"/>
</dbReference>
<proteinExistence type="predicted"/>
<evidence type="ECO:0000259" key="2">
    <source>
        <dbReference type="Pfam" id="PF08588"/>
    </source>
</evidence>
<evidence type="ECO:0000256" key="1">
    <source>
        <dbReference type="SAM" id="MobiDB-lite"/>
    </source>
</evidence>
<evidence type="ECO:0000313" key="4">
    <source>
        <dbReference type="Proteomes" id="UP000799429"/>
    </source>
</evidence>
<feature type="compositionally biased region" description="Low complexity" evidence="1">
    <location>
        <begin position="394"/>
        <end position="403"/>
    </location>
</feature>
<organism evidence="3 4">
    <name type="scientific">Patellaria atrata CBS 101060</name>
    <dbReference type="NCBI Taxonomy" id="1346257"/>
    <lineage>
        <taxon>Eukaryota</taxon>
        <taxon>Fungi</taxon>
        <taxon>Dikarya</taxon>
        <taxon>Ascomycota</taxon>
        <taxon>Pezizomycotina</taxon>
        <taxon>Dothideomycetes</taxon>
        <taxon>Dothideomycetes incertae sedis</taxon>
        <taxon>Patellariales</taxon>
        <taxon>Patellariaceae</taxon>
        <taxon>Patellaria</taxon>
    </lineage>
</organism>
<dbReference type="PANTHER" id="PTHR34826:SF2">
    <property type="entry name" value="UPF0590 PROTEIN C409.17C"/>
    <property type="match status" value="1"/>
</dbReference>
<gene>
    <name evidence="3" type="ORF">M501DRAFT_1057240</name>
</gene>
<dbReference type="AlphaFoldDB" id="A0A9P4VNN1"/>
<feature type="compositionally biased region" description="Basic and acidic residues" evidence="1">
    <location>
        <begin position="334"/>
        <end position="349"/>
    </location>
</feature>
<protein>
    <submittedName>
        <fullName evidence="3">DUF1769-domain-containing protein</fullName>
    </submittedName>
</protein>
<accession>A0A9P4VNN1</accession>